<comment type="caution">
    <text evidence="1">The sequence shown here is derived from an EMBL/GenBank/DDBJ whole genome shotgun (WGS) entry which is preliminary data.</text>
</comment>
<sequence>MKITDWAVIFVLIVAPILWLSGLRAENLREVNRLETRYTAAMRTAVQDAAVALNRNELQQFESGYGSEKWMRADKEQALAALLRSLYLNFGVADDPAGQQTLLGYIPAVVVMDYDGYYLYAADVEPGSDAFAYHWQDKKPYTYVDASRNSIAFTLDSQVTAYDATANRWVSGPQSEIRSEVSIPLLQNGEEFDAVRRATIVRRIEEDLARAIRLHNLFAKKQGVDYTFTLPTIPQEAWNNTLDDVGILVFLQGIPVGDRHYNNYALGGGRLDRTPSVLGTVDPLTGLKYAYRESCARAQGFGYRIEEIFANERAAAENGYFPLDCRTSGP</sequence>
<reference evidence="2" key="1">
    <citation type="journal article" date="2019" name="Int. J. Syst. Evol. Microbiol.">
        <title>The Global Catalogue of Microorganisms (GCM) 10K type strain sequencing project: providing services to taxonomists for standard genome sequencing and annotation.</title>
        <authorList>
            <consortium name="The Broad Institute Genomics Platform"/>
            <consortium name="The Broad Institute Genome Sequencing Center for Infectious Disease"/>
            <person name="Wu L."/>
            <person name="Ma J."/>
        </authorList>
    </citation>
    <scope>NUCLEOTIDE SEQUENCE [LARGE SCALE GENOMIC DNA]</scope>
    <source>
        <strain evidence="2">CCUG 48216</strain>
    </source>
</reference>
<dbReference type="EMBL" id="JBHTKZ010000002">
    <property type="protein sequence ID" value="MFD1180117.1"/>
    <property type="molecule type" value="Genomic_DNA"/>
</dbReference>
<protein>
    <recommendedName>
        <fullName evidence="3">F0F1-type ATP synthase</fullName>
    </recommendedName>
</protein>
<gene>
    <name evidence="1" type="ORF">ACFQ2Z_01975</name>
</gene>
<evidence type="ECO:0008006" key="3">
    <source>
        <dbReference type="Google" id="ProtNLM"/>
    </source>
</evidence>
<name>A0ABW3S7G6_9BACL</name>
<dbReference type="Proteomes" id="UP001597211">
    <property type="component" value="Unassembled WGS sequence"/>
</dbReference>
<proteinExistence type="predicted"/>
<accession>A0ABW3S7G6</accession>
<organism evidence="1 2">
    <name type="scientific">Paenibacillus timonensis</name>
    <dbReference type="NCBI Taxonomy" id="225915"/>
    <lineage>
        <taxon>Bacteria</taxon>
        <taxon>Bacillati</taxon>
        <taxon>Bacillota</taxon>
        <taxon>Bacilli</taxon>
        <taxon>Bacillales</taxon>
        <taxon>Paenibacillaceae</taxon>
        <taxon>Paenibacillus</taxon>
    </lineage>
</organism>
<evidence type="ECO:0000313" key="1">
    <source>
        <dbReference type="EMBL" id="MFD1180117.1"/>
    </source>
</evidence>
<dbReference type="RefSeq" id="WP_240267850.1">
    <property type="nucleotide sequence ID" value="NZ_JAKSXN010000005.1"/>
</dbReference>
<evidence type="ECO:0000313" key="2">
    <source>
        <dbReference type="Proteomes" id="UP001597211"/>
    </source>
</evidence>
<keyword evidence="2" id="KW-1185">Reference proteome</keyword>